<dbReference type="EnsemblPlants" id="evm.model.09.1332">
    <property type="protein sequence ID" value="cds.evm.model.09.1332"/>
    <property type="gene ID" value="evm.TU.09.1332"/>
</dbReference>
<evidence type="ECO:0000313" key="4">
    <source>
        <dbReference type="Proteomes" id="UP000596661"/>
    </source>
</evidence>
<dbReference type="Proteomes" id="UP000596661">
    <property type="component" value="Chromosome 9"/>
</dbReference>
<keyword evidence="2" id="KW-0812">Transmembrane</keyword>
<feature type="transmembrane region" description="Helical" evidence="2">
    <location>
        <begin position="114"/>
        <end position="134"/>
    </location>
</feature>
<keyword evidence="2" id="KW-0472">Membrane</keyword>
<evidence type="ECO:0000256" key="2">
    <source>
        <dbReference type="SAM" id="Phobius"/>
    </source>
</evidence>
<dbReference type="OMA" id="NINGAMI"/>
<reference evidence="3" key="2">
    <citation type="submission" date="2021-03" db="UniProtKB">
        <authorList>
            <consortium name="EnsemblPlants"/>
        </authorList>
    </citation>
    <scope>IDENTIFICATION</scope>
</reference>
<evidence type="ECO:0000313" key="3">
    <source>
        <dbReference type="EnsemblPlants" id="cds.evm.model.09.1332"/>
    </source>
</evidence>
<feature type="region of interest" description="Disordered" evidence="1">
    <location>
        <begin position="388"/>
        <end position="410"/>
    </location>
</feature>
<proteinExistence type="predicted"/>
<evidence type="ECO:0000256" key="1">
    <source>
        <dbReference type="SAM" id="MobiDB-lite"/>
    </source>
</evidence>
<accession>A0A803QE40</accession>
<reference evidence="3" key="1">
    <citation type="submission" date="2018-11" db="EMBL/GenBank/DDBJ databases">
        <authorList>
            <person name="Grassa J C."/>
        </authorList>
    </citation>
    <scope>NUCLEOTIDE SEQUENCE [LARGE SCALE GENOMIC DNA]</scope>
</reference>
<keyword evidence="4" id="KW-1185">Reference proteome</keyword>
<sequence>MPLPWKKSKVTRISRIVADLQSPKRGGSLVVETGFPTSLIDLFVKNHLPANFDPIKENSDSCSEKSSVRGEPICEEVKISASEELEEVESIEEAFVEPESESIIRDESRVEEEFVCGGTLLMAVLKVFLVVVLALSTKKLVVGVTLSAFLLLFLEYVGKSSVRFLKPCSKMKVRLRSMVNWVASFIWSEKDCLVLNVKNQGESYAVVAELLDRIDSKSSNDDEIEVSEVKNDLMMKENEFLVDGPELELLSRDKKWGFLNNTSVKKENSAMEDGETVFPSGVMTLEKNKSSKRSKIKAKIIKNLVPKKLRSSKYSKSKSKDDIVNMLETCSEGSSYHEVEEQEEQRCESIKGSFRNDGVSSLDGMESALTEQKNSTMNFSPPQAINDSTHHFSHFTDHPTPLPSLHSAPPDSSSLLDRHHCSLDLSHESPLGIFIFKLESMFKIISKDSIFASVSAIRVLLQAPTERAVNPPRFYVSLPLSTRTGMGFVWGSTRLGFAWVDKDGFV</sequence>
<dbReference type="EMBL" id="UZAU01000766">
    <property type="status" value="NOT_ANNOTATED_CDS"/>
    <property type="molecule type" value="Genomic_DNA"/>
</dbReference>
<protein>
    <submittedName>
        <fullName evidence="3">Uncharacterized protein</fullName>
    </submittedName>
</protein>
<feature type="transmembrane region" description="Helical" evidence="2">
    <location>
        <begin position="140"/>
        <end position="157"/>
    </location>
</feature>
<name>A0A803QE40_CANSA</name>
<feature type="compositionally biased region" description="Basic and acidic residues" evidence="1">
    <location>
        <begin position="388"/>
        <end position="397"/>
    </location>
</feature>
<dbReference type="Gramene" id="evm.model.09.1332">
    <property type="protein sequence ID" value="cds.evm.model.09.1332"/>
    <property type="gene ID" value="evm.TU.09.1332"/>
</dbReference>
<dbReference type="AlphaFoldDB" id="A0A803QE40"/>
<keyword evidence="2" id="KW-1133">Transmembrane helix</keyword>
<organism evidence="3 4">
    <name type="scientific">Cannabis sativa</name>
    <name type="common">Hemp</name>
    <name type="synonym">Marijuana</name>
    <dbReference type="NCBI Taxonomy" id="3483"/>
    <lineage>
        <taxon>Eukaryota</taxon>
        <taxon>Viridiplantae</taxon>
        <taxon>Streptophyta</taxon>
        <taxon>Embryophyta</taxon>
        <taxon>Tracheophyta</taxon>
        <taxon>Spermatophyta</taxon>
        <taxon>Magnoliopsida</taxon>
        <taxon>eudicotyledons</taxon>
        <taxon>Gunneridae</taxon>
        <taxon>Pentapetalae</taxon>
        <taxon>rosids</taxon>
        <taxon>fabids</taxon>
        <taxon>Rosales</taxon>
        <taxon>Cannabaceae</taxon>
        <taxon>Cannabis</taxon>
    </lineage>
</organism>
<dbReference type="PANTHER" id="PTHR36381:SF1">
    <property type="entry name" value="ETHYLENE-REGULATED TRANSCRIPT 2 (ERT2)"/>
    <property type="match status" value="1"/>
</dbReference>
<dbReference type="PANTHER" id="PTHR36381">
    <property type="entry name" value="ETHYLENE-REGULATED TRANSCRIPT 2 (ERT2)"/>
    <property type="match status" value="1"/>
</dbReference>